<name>A0AAE6YYA5_9GAMM</name>
<keyword evidence="6 9" id="KW-0238">DNA-binding</keyword>
<accession>A0AAE6YYA5</accession>
<reference evidence="12 13" key="1">
    <citation type="submission" date="2018-11" db="EMBL/GenBank/DDBJ databases">
        <title>Complete genome sequence of Dickeya zeae strain CE1 infecting Canna edulis Ker-Gawl. in China.</title>
        <authorList>
            <person name="Zhang J."/>
            <person name="Lin B."/>
            <person name="Shen H."/>
            <person name="Jiang S."/>
            <person name="Pu X."/>
            <person name="Sun D."/>
        </authorList>
    </citation>
    <scope>NUCLEOTIDE SEQUENCE [LARGE SCALE GENOMIC DNA]</scope>
    <source>
        <strain evidence="12 13">CE1</strain>
    </source>
</reference>
<evidence type="ECO:0000313" key="12">
    <source>
        <dbReference type="EMBL" id="QIZ50462.1"/>
    </source>
</evidence>
<keyword evidence="8 9" id="KW-0804">Transcription</keyword>
<evidence type="ECO:0000256" key="9">
    <source>
        <dbReference type="PIRNR" id="PIRNR006171"/>
    </source>
</evidence>
<dbReference type="PROSITE" id="PS50110">
    <property type="entry name" value="RESPONSE_REGULATORY"/>
    <property type="match status" value="1"/>
</dbReference>
<dbReference type="GO" id="GO:0005737">
    <property type="term" value="C:cytoplasm"/>
    <property type="evidence" value="ECO:0007669"/>
    <property type="project" value="UniProtKB-SubCell"/>
</dbReference>
<dbReference type="Pfam" id="PF00072">
    <property type="entry name" value="Response_reg"/>
    <property type="match status" value="1"/>
</dbReference>
<organism evidence="12 13">
    <name type="scientific">Dickeya zeae</name>
    <dbReference type="NCBI Taxonomy" id="204042"/>
    <lineage>
        <taxon>Bacteria</taxon>
        <taxon>Pseudomonadati</taxon>
        <taxon>Pseudomonadota</taxon>
        <taxon>Gammaproteobacteria</taxon>
        <taxon>Enterobacterales</taxon>
        <taxon>Pectobacteriaceae</taxon>
        <taxon>Dickeya</taxon>
    </lineage>
</organism>
<keyword evidence="2 9" id="KW-0963">Cytoplasm</keyword>
<dbReference type="InterPro" id="IPR024187">
    <property type="entry name" value="Sig_transdc_resp-reg_cit/mal"/>
</dbReference>
<keyword evidence="4 9" id="KW-0902">Two-component regulatory system</keyword>
<dbReference type="PANTHER" id="PTHR45526">
    <property type="entry name" value="TRANSCRIPTIONAL REGULATORY PROTEIN DPIA"/>
    <property type="match status" value="1"/>
</dbReference>
<evidence type="ECO:0000256" key="7">
    <source>
        <dbReference type="ARBA" id="ARBA00023159"/>
    </source>
</evidence>
<dbReference type="EMBL" id="CP033622">
    <property type="protein sequence ID" value="QIZ50462.1"/>
    <property type="molecule type" value="Genomic_DNA"/>
</dbReference>
<evidence type="ECO:0000256" key="1">
    <source>
        <dbReference type="ARBA" id="ARBA00004496"/>
    </source>
</evidence>
<evidence type="ECO:0000256" key="5">
    <source>
        <dbReference type="ARBA" id="ARBA00023015"/>
    </source>
</evidence>
<dbReference type="SMART" id="SM00448">
    <property type="entry name" value="REC"/>
    <property type="match status" value="1"/>
</dbReference>
<dbReference type="Pfam" id="PF20714">
    <property type="entry name" value="HTH_64"/>
    <property type="match status" value="1"/>
</dbReference>
<dbReference type="InterPro" id="IPR001789">
    <property type="entry name" value="Sig_transdc_resp-reg_receiver"/>
</dbReference>
<proteinExistence type="predicted"/>
<dbReference type="GO" id="GO:0003700">
    <property type="term" value="F:DNA-binding transcription factor activity"/>
    <property type="evidence" value="ECO:0007669"/>
    <property type="project" value="InterPro"/>
</dbReference>
<sequence>MANTISVFLVEDNHDMAFFIESFIRKHPEFLLLGSADTLADARIAIAAQKPDLVMLDNYLPDGTGIDMMKHLRATQPEVDVIFITAANDIETIKAAIRHGASDYLVKPFILERLEEALKNYLMFNRKVAQKSHLQQDEIDRVIRQSIPHHVPAGFIYPKGIDELTLNQVRAAFSGEHTQHTADSLSDMIGISKSTARRYLEYCKNIKLLEAHIQHGTVGRPQRFYRLAFN</sequence>
<keyword evidence="7 9" id="KW-0010">Activator</keyword>
<evidence type="ECO:0000256" key="2">
    <source>
        <dbReference type="ARBA" id="ARBA00022490"/>
    </source>
</evidence>
<dbReference type="GO" id="GO:0003677">
    <property type="term" value="F:DNA binding"/>
    <property type="evidence" value="ECO:0007669"/>
    <property type="project" value="UniProtKB-KW"/>
</dbReference>
<dbReference type="GO" id="GO:0000156">
    <property type="term" value="F:phosphorelay response regulator activity"/>
    <property type="evidence" value="ECO:0007669"/>
    <property type="project" value="TreeGrafter"/>
</dbReference>
<feature type="domain" description="Response regulatory" evidence="11">
    <location>
        <begin position="6"/>
        <end position="122"/>
    </location>
</feature>
<dbReference type="SUPFAM" id="SSF52172">
    <property type="entry name" value="CheY-like"/>
    <property type="match status" value="1"/>
</dbReference>
<evidence type="ECO:0000256" key="4">
    <source>
        <dbReference type="ARBA" id="ARBA00023012"/>
    </source>
</evidence>
<dbReference type="Gene3D" id="3.40.50.2300">
    <property type="match status" value="1"/>
</dbReference>
<evidence type="ECO:0000256" key="8">
    <source>
        <dbReference type="ARBA" id="ARBA00023163"/>
    </source>
</evidence>
<dbReference type="PANTHER" id="PTHR45526:SF1">
    <property type="entry name" value="TRANSCRIPTIONAL REGULATORY PROTEIN DCUR-RELATED"/>
    <property type="match status" value="1"/>
</dbReference>
<dbReference type="AlphaFoldDB" id="A0AAE6YYA5"/>
<keyword evidence="5 9" id="KW-0805">Transcription regulation</keyword>
<dbReference type="RefSeq" id="WP_168361920.1">
    <property type="nucleotide sequence ID" value="NZ_CP033622.1"/>
</dbReference>
<dbReference type="InterPro" id="IPR048714">
    <property type="entry name" value="DpiA-like_HTH"/>
</dbReference>
<protein>
    <recommendedName>
        <fullName evidence="9">Transcriptional regulatory protein</fullName>
    </recommendedName>
</protein>
<evidence type="ECO:0000259" key="11">
    <source>
        <dbReference type="PROSITE" id="PS50110"/>
    </source>
</evidence>
<dbReference type="InterPro" id="IPR011006">
    <property type="entry name" value="CheY-like_superfamily"/>
</dbReference>
<feature type="modified residue" description="4-aspartylphosphate" evidence="10">
    <location>
        <position position="57"/>
    </location>
</feature>
<dbReference type="Proteomes" id="UP000500801">
    <property type="component" value="Chromosome"/>
</dbReference>
<evidence type="ECO:0000256" key="10">
    <source>
        <dbReference type="PROSITE-ProRule" id="PRU00169"/>
    </source>
</evidence>
<evidence type="ECO:0000313" key="13">
    <source>
        <dbReference type="Proteomes" id="UP000500801"/>
    </source>
</evidence>
<keyword evidence="3 10" id="KW-0597">Phosphoprotein</keyword>
<comment type="subcellular location">
    <subcellularLocation>
        <location evidence="1 9">Cytoplasm</location>
    </subcellularLocation>
</comment>
<dbReference type="PIRSF" id="PIRSF006171">
    <property type="entry name" value="RR_citrat_malat"/>
    <property type="match status" value="1"/>
</dbReference>
<gene>
    <name evidence="12" type="ORF">DWG24_06530</name>
</gene>
<evidence type="ECO:0000256" key="3">
    <source>
        <dbReference type="ARBA" id="ARBA00022553"/>
    </source>
</evidence>
<dbReference type="InterPro" id="IPR051271">
    <property type="entry name" value="2C-system_Tx_regulators"/>
</dbReference>
<evidence type="ECO:0000256" key="6">
    <source>
        <dbReference type="ARBA" id="ARBA00023125"/>
    </source>
</evidence>